<evidence type="ECO:0000313" key="2">
    <source>
        <dbReference type="EMBL" id="SCL21473.1"/>
    </source>
</evidence>
<dbReference type="RefSeq" id="WP_175440047.1">
    <property type="nucleotide sequence ID" value="NZ_FMHT01000003.1"/>
</dbReference>
<organism evidence="2 3">
    <name type="scientific">Micromonospora nigra</name>
    <dbReference type="NCBI Taxonomy" id="145857"/>
    <lineage>
        <taxon>Bacteria</taxon>
        <taxon>Bacillati</taxon>
        <taxon>Actinomycetota</taxon>
        <taxon>Actinomycetes</taxon>
        <taxon>Micromonosporales</taxon>
        <taxon>Micromonosporaceae</taxon>
        <taxon>Micromonospora</taxon>
    </lineage>
</organism>
<keyword evidence="3" id="KW-1185">Reference proteome</keyword>
<dbReference type="Proteomes" id="UP000199699">
    <property type="component" value="Unassembled WGS sequence"/>
</dbReference>
<gene>
    <name evidence="2" type="ORF">GA0070616_2310</name>
</gene>
<accession>A0A1C6RW83</accession>
<evidence type="ECO:0000256" key="1">
    <source>
        <dbReference type="SAM" id="MobiDB-lite"/>
    </source>
</evidence>
<evidence type="ECO:0000313" key="3">
    <source>
        <dbReference type="Proteomes" id="UP000199699"/>
    </source>
</evidence>
<protein>
    <recommendedName>
        <fullName evidence="4">DUF2613 domain-containing protein</fullName>
    </recommendedName>
</protein>
<dbReference type="AlphaFoldDB" id="A0A1C6RW83"/>
<feature type="region of interest" description="Disordered" evidence="1">
    <location>
        <begin position="34"/>
        <end position="55"/>
    </location>
</feature>
<evidence type="ECO:0008006" key="4">
    <source>
        <dbReference type="Google" id="ProtNLM"/>
    </source>
</evidence>
<reference evidence="2 3" key="1">
    <citation type="submission" date="2016-06" db="EMBL/GenBank/DDBJ databases">
        <authorList>
            <person name="Kjaerup R.B."/>
            <person name="Dalgaard T.S."/>
            <person name="Juul-Madsen H.R."/>
        </authorList>
    </citation>
    <scope>NUCLEOTIDE SEQUENCE [LARGE SCALE GENOMIC DNA]</scope>
    <source>
        <strain evidence="2 3">DSM 43818</strain>
    </source>
</reference>
<dbReference type="EMBL" id="FMHT01000003">
    <property type="protein sequence ID" value="SCL21473.1"/>
    <property type="molecule type" value="Genomic_DNA"/>
</dbReference>
<proteinExistence type="predicted"/>
<sequence>MKNLPAFVAVGALGVVLGLLLSVGLANGLGTSAQDAAEKAGNTSTVEQPIEYGAR</sequence>
<name>A0A1C6RW83_9ACTN</name>